<comment type="similarity">
    <text evidence="2">Belongs to the UPF0173 family.</text>
</comment>
<evidence type="ECO:0000256" key="1">
    <source>
        <dbReference type="ARBA" id="ARBA00022801"/>
    </source>
</evidence>
<evidence type="ECO:0000313" key="4">
    <source>
        <dbReference type="EMBL" id="KRN84403.1"/>
    </source>
</evidence>
<reference evidence="4 5" key="1">
    <citation type="journal article" date="2015" name="Genome Announc.">
        <title>Expanding the biotechnology potential of lactobacilli through comparative genomics of 213 strains and associated genera.</title>
        <authorList>
            <person name="Sun Z."/>
            <person name="Harris H.M."/>
            <person name="McCann A."/>
            <person name="Guo C."/>
            <person name="Argimon S."/>
            <person name="Zhang W."/>
            <person name="Yang X."/>
            <person name="Jeffery I.B."/>
            <person name="Cooney J.C."/>
            <person name="Kagawa T.F."/>
            <person name="Liu W."/>
            <person name="Song Y."/>
            <person name="Salvetti E."/>
            <person name="Wrobel A."/>
            <person name="Rasinkangas P."/>
            <person name="Parkhill J."/>
            <person name="Rea M.C."/>
            <person name="O'Sullivan O."/>
            <person name="Ritari J."/>
            <person name="Douillard F.P."/>
            <person name="Paul Ross R."/>
            <person name="Yang R."/>
            <person name="Briner A.E."/>
            <person name="Felis G.E."/>
            <person name="de Vos W.M."/>
            <person name="Barrangou R."/>
            <person name="Klaenhammer T.R."/>
            <person name="Caufield P.W."/>
            <person name="Cui Y."/>
            <person name="Zhang H."/>
            <person name="O'Toole P.W."/>
        </authorList>
    </citation>
    <scope>NUCLEOTIDE SEQUENCE [LARGE SCALE GENOMIC DNA]</scope>
    <source>
        <strain evidence="4 5">DSM 15353</strain>
    </source>
</reference>
<proteinExistence type="inferred from homology"/>
<dbReference type="PANTHER" id="PTHR43546:SF3">
    <property type="entry name" value="UPF0173 METAL-DEPENDENT HYDROLASE MJ1163"/>
    <property type="match status" value="1"/>
</dbReference>
<evidence type="ECO:0000313" key="5">
    <source>
        <dbReference type="Proteomes" id="UP000051491"/>
    </source>
</evidence>
<dbReference type="EMBL" id="JQBK01000032">
    <property type="protein sequence ID" value="KRN84403.1"/>
    <property type="molecule type" value="Genomic_DNA"/>
</dbReference>
<dbReference type="HAMAP" id="MF_00457">
    <property type="entry name" value="UPF0173"/>
    <property type="match status" value="1"/>
</dbReference>
<dbReference type="InterPro" id="IPR036866">
    <property type="entry name" value="RibonucZ/Hydroxyglut_hydro"/>
</dbReference>
<dbReference type="AlphaFoldDB" id="A0A0R2K4A9"/>
<comment type="caution">
    <text evidence="4">The sequence shown here is derived from an EMBL/GenBank/DDBJ whole genome shotgun (WGS) entry which is preliminary data.</text>
</comment>
<dbReference type="Pfam" id="PF12706">
    <property type="entry name" value="Lactamase_B_2"/>
    <property type="match status" value="1"/>
</dbReference>
<dbReference type="InterPro" id="IPR050114">
    <property type="entry name" value="UPF0173_UPF0282_UlaG_hydrolase"/>
</dbReference>
<dbReference type="STRING" id="89059.LAC1533_0682"/>
<dbReference type="SUPFAM" id="SSF56281">
    <property type="entry name" value="Metallo-hydrolase/oxidoreductase"/>
    <property type="match status" value="1"/>
</dbReference>
<dbReference type="InterPro" id="IPR001279">
    <property type="entry name" value="Metallo-B-lactamas"/>
</dbReference>
<dbReference type="PATRIC" id="fig|89059.3.peg.1348"/>
<dbReference type="Gene3D" id="3.60.15.10">
    <property type="entry name" value="Ribonuclease Z/Hydroxyacylglutathione hydrolase-like"/>
    <property type="match status" value="1"/>
</dbReference>
<gene>
    <name evidence="4" type="ORF">IV43_GL001249</name>
</gene>
<protein>
    <recommendedName>
        <fullName evidence="2">UPF0173 metal-dependent hydrolase IV43_GL001249</fullName>
    </recommendedName>
</protein>
<evidence type="ECO:0000259" key="3">
    <source>
        <dbReference type="SMART" id="SM00849"/>
    </source>
</evidence>
<dbReference type="InterPro" id="IPR022877">
    <property type="entry name" value="UPF0173"/>
</dbReference>
<dbReference type="SMART" id="SM00849">
    <property type="entry name" value="Lactamase_B"/>
    <property type="match status" value="1"/>
</dbReference>
<dbReference type="NCBIfam" id="NF001911">
    <property type="entry name" value="PRK00685.1"/>
    <property type="match status" value="1"/>
</dbReference>
<keyword evidence="1 2" id="KW-0378">Hydrolase</keyword>
<name>A0A0R2K4A9_9LACO</name>
<dbReference type="PANTHER" id="PTHR43546">
    <property type="entry name" value="UPF0173 METAL-DEPENDENT HYDROLASE MJ1163-RELATED"/>
    <property type="match status" value="1"/>
</dbReference>
<feature type="domain" description="Metallo-beta-lactamase" evidence="3">
    <location>
        <begin position="19"/>
        <end position="203"/>
    </location>
</feature>
<organism evidence="4 5">
    <name type="scientific">Ligilactobacillus acidipiscis</name>
    <dbReference type="NCBI Taxonomy" id="89059"/>
    <lineage>
        <taxon>Bacteria</taxon>
        <taxon>Bacillati</taxon>
        <taxon>Bacillota</taxon>
        <taxon>Bacilli</taxon>
        <taxon>Lactobacillales</taxon>
        <taxon>Lactobacillaceae</taxon>
        <taxon>Ligilactobacillus</taxon>
    </lineage>
</organism>
<evidence type="ECO:0000256" key="2">
    <source>
        <dbReference type="HAMAP-Rule" id="MF_00457"/>
    </source>
</evidence>
<accession>A0A0R2K4A9</accession>
<dbReference type="Proteomes" id="UP000051491">
    <property type="component" value="Unassembled WGS sequence"/>
</dbReference>
<sequence>MFSDKFMRRNKGMKIIWHGHSFIEVKTAGKQILIDPFIDGNPFTKTKAADFSPDYILLTHAHGDHVGSTEEIAKRCGASIVAMTDLAGYFAEKGFKTYGPNIGGTEKLDFGDVKIIPAWHTTATPVNGVNLPLGVATGLALKIEGKLIYIAGDTGLFSDMQLVGRKQPVDVAFLPIGDHFTMGGDDAAYAAKLLQAKTVVPVHYNTFPTIKADPQDFLQLLDKGQGYIPEVDQPWSL</sequence>
<dbReference type="GO" id="GO:0016787">
    <property type="term" value="F:hydrolase activity"/>
    <property type="evidence" value="ECO:0007669"/>
    <property type="project" value="UniProtKB-UniRule"/>
</dbReference>